<gene>
    <name evidence="9" type="ORF">Ae201684_007381</name>
    <name evidence="8" type="ORF">Ae201684_011281</name>
</gene>
<dbReference type="EMBL" id="VJMJ01000089">
    <property type="protein sequence ID" value="KAF0736361.1"/>
    <property type="molecule type" value="Genomic_DNA"/>
</dbReference>
<evidence type="ECO:0000256" key="7">
    <source>
        <dbReference type="PIRSR" id="PIRSR031051-3"/>
    </source>
</evidence>
<dbReference type="PANTHER" id="PTHR20889">
    <property type="entry name" value="PHOSPHATASE, ORPHAN 1, 2"/>
    <property type="match status" value="1"/>
</dbReference>
<reference evidence="8 10" key="1">
    <citation type="submission" date="2019-07" db="EMBL/GenBank/DDBJ databases">
        <title>Genomics analysis of Aphanomyces spp. identifies a new class of oomycete effector associated with host adaptation.</title>
        <authorList>
            <person name="Gaulin E."/>
        </authorList>
    </citation>
    <scope>NUCLEOTIDE SEQUENCE [LARGE SCALE GENOMIC DNA]</scope>
    <source>
        <strain evidence="8 10">ATCC 201684</strain>
    </source>
</reference>
<name>A0A6G0WV29_9STRA</name>
<evidence type="ECO:0000256" key="1">
    <source>
        <dbReference type="ARBA" id="ARBA00001946"/>
    </source>
</evidence>
<feature type="active site" description="Nucleophile" evidence="5">
    <location>
        <position position="8"/>
    </location>
</feature>
<dbReference type="NCBIfam" id="TIGR01488">
    <property type="entry name" value="HAD-SF-IB"/>
    <property type="match status" value="1"/>
</dbReference>
<protein>
    <submittedName>
        <fullName evidence="8">Uncharacterized protein</fullName>
    </submittedName>
</protein>
<dbReference type="EMBL" id="VJMJ01000143">
    <property type="protein sequence ID" value="KAF0731378.1"/>
    <property type="molecule type" value="Genomic_DNA"/>
</dbReference>
<accession>A0A6G0WV29</accession>
<evidence type="ECO:0000256" key="3">
    <source>
        <dbReference type="ARBA" id="ARBA00022801"/>
    </source>
</evidence>
<dbReference type="InterPro" id="IPR016965">
    <property type="entry name" value="Pase_PHOSPHO-typ"/>
</dbReference>
<feature type="binding site" evidence="7">
    <location>
        <position position="173"/>
    </location>
    <ligand>
        <name>Mg(2+)</name>
        <dbReference type="ChEBI" id="CHEBI:18420"/>
    </ligand>
</feature>
<dbReference type="InterPro" id="IPR023214">
    <property type="entry name" value="HAD_sf"/>
</dbReference>
<dbReference type="NCBIfam" id="TIGR01489">
    <property type="entry name" value="DKMTPPase-SF"/>
    <property type="match status" value="1"/>
</dbReference>
<evidence type="ECO:0000313" key="9">
    <source>
        <dbReference type="EMBL" id="KAF0736361.1"/>
    </source>
</evidence>
<dbReference type="PANTHER" id="PTHR20889:SF12">
    <property type="entry name" value="LP01149P"/>
    <property type="match status" value="1"/>
</dbReference>
<comment type="cofactor">
    <cofactor evidence="1 7">
        <name>Mg(2+)</name>
        <dbReference type="ChEBI" id="CHEBI:18420"/>
    </cofactor>
</comment>
<comment type="caution">
    <text evidence="8">The sequence shown here is derived from an EMBL/GenBank/DDBJ whole genome shotgun (WGS) entry which is preliminary data.</text>
</comment>
<evidence type="ECO:0000313" key="8">
    <source>
        <dbReference type="EMBL" id="KAF0731378.1"/>
    </source>
</evidence>
<dbReference type="Proteomes" id="UP000481153">
    <property type="component" value="Unassembled WGS sequence"/>
</dbReference>
<dbReference type="GO" id="GO:0016791">
    <property type="term" value="F:phosphatase activity"/>
    <property type="evidence" value="ECO:0007669"/>
    <property type="project" value="InterPro"/>
</dbReference>
<feature type="binding site" evidence="6">
    <location>
        <position position="19"/>
    </location>
    <ligand>
        <name>substrate</name>
    </ligand>
</feature>
<proteinExistence type="predicted"/>
<sequence>MKGLALFDYDWSLINDDSDCFVYKQLQPELLAEFKACIARGDPFSKTADAILSKLTCSKDKLLETMARVPVQPGMLDAVHAAHAKGWDVAIVSDANTVFIRCMLEFNNLTSIVRYVRTNPASFQGNTLRVKPFHSMDKAPHGCPRCPSNMCKGAIIRDLLTLEKYSKVLYVGDGGGDYCPALTQLTSRDVVFARENCELLNRIRHEPVRATVVPWSTGYDILAGFQAHLS</sequence>
<keyword evidence="4 7" id="KW-0460">Magnesium</keyword>
<evidence type="ECO:0000256" key="6">
    <source>
        <dbReference type="PIRSR" id="PIRSR031051-2"/>
    </source>
</evidence>
<evidence type="ECO:0000256" key="4">
    <source>
        <dbReference type="ARBA" id="ARBA00022842"/>
    </source>
</evidence>
<dbReference type="AlphaFoldDB" id="A0A6G0WV29"/>
<dbReference type="Gene3D" id="3.40.50.1000">
    <property type="entry name" value="HAD superfamily/HAD-like"/>
    <property type="match status" value="1"/>
</dbReference>
<dbReference type="PIRSF" id="PIRSF031051">
    <property type="entry name" value="PyrdxlP_Pase_PHOSPHO2"/>
    <property type="match status" value="1"/>
</dbReference>
<keyword evidence="2 7" id="KW-0479">Metal-binding</keyword>
<keyword evidence="10" id="KW-1185">Reference proteome</keyword>
<dbReference type="GO" id="GO:0046872">
    <property type="term" value="F:metal ion binding"/>
    <property type="evidence" value="ECO:0007669"/>
    <property type="project" value="UniProtKB-KW"/>
</dbReference>
<evidence type="ECO:0000313" key="10">
    <source>
        <dbReference type="Proteomes" id="UP000481153"/>
    </source>
</evidence>
<evidence type="ECO:0000256" key="2">
    <source>
        <dbReference type="ARBA" id="ARBA00022723"/>
    </source>
</evidence>
<feature type="binding site" evidence="7">
    <location>
        <position position="8"/>
    </location>
    <ligand>
        <name>Mg(2+)</name>
        <dbReference type="ChEBI" id="CHEBI:18420"/>
    </ligand>
</feature>
<dbReference type="InterPro" id="IPR036412">
    <property type="entry name" value="HAD-like_sf"/>
</dbReference>
<feature type="active site" description="Proton donor" evidence="5">
    <location>
        <position position="10"/>
    </location>
</feature>
<keyword evidence="3" id="KW-0378">Hydrolase</keyword>
<evidence type="ECO:0000256" key="5">
    <source>
        <dbReference type="PIRSR" id="PIRSR031051-1"/>
    </source>
</evidence>
<dbReference type="VEuPathDB" id="FungiDB:AeMF1_018552"/>
<dbReference type="InterPro" id="IPR006384">
    <property type="entry name" value="HAD_hydro_PyrdxlP_Pase-like"/>
</dbReference>
<dbReference type="SUPFAM" id="SSF56784">
    <property type="entry name" value="HAD-like"/>
    <property type="match status" value="1"/>
</dbReference>
<feature type="binding site" evidence="7">
    <location>
        <position position="10"/>
    </location>
    <ligand>
        <name>Mg(2+)</name>
        <dbReference type="ChEBI" id="CHEBI:18420"/>
    </ligand>
</feature>
<dbReference type="Pfam" id="PF06888">
    <property type="entry name" value="Put_Phosphatase"/>
    <property type="match status" value="1"/>
</dbReference>
<organism evidence="8 10">
    <name type="scientific">Aphanomyces euteiches</name>
    <dbReference type="NCBI Taxonomy" id="100861"/>
    <lineage>
        <taxon>Eukaryota</taxon>
        <taxon>Sar</taxon>
        <taxon>Stramenopiles</taxon>
        <taxon>Oomycota</taxon>
        <taxon>Saprolegniomycetes</taxon>
        <taxon>Saprolegniales</taxon>
        <taxon>Verrucalvaceae</taxon>
        <taxon>Aphanomyces</taxon>
    </lineage>
</organism>
<feature type="binding site" evidence="6">
    <location>
        <position position="94"/>
    </location>
    <ligand>
        <name>substrate</name>
    </ligand>
</feature>